<dbReference type="InterPro" id="IPR043472">
    <property type="entry name" value="Macro_dom-like"/>
</dbReference>
<dbReference type="InterPro" id="IPR002589">
    <property type="entry name" value="Macro_dom"/>
</dbReference>
<dbReference type="PROSITE" id="PS51154">
    <property type="entry name" value="MACRO"/>
    <property type="match status" value="1"/>
</dbReference>
<dbReference type="SUPFAM" id="SSF52949">
    <property type="entry name" value="Macro domain-like"/>
    <property type="match status" value="1"/>
</dbReference>
<dbReference type="GO" id="GO:0140291">
    <property type="term" value="P:peptidyl-glutamate ADP-deribosylation"/>
    <property type="evidence" value="ECO:0007669"/>
    <property type="project" value="TreeGrafter"/>
</dbReference>
<evidence type="ECO:0000259" key="2">
    <source>
        <dbReference type="PROSITE" id="PS51154"/>
    </source>
</evidence>
<dbReference type="Gene3D" id="3.40.220.10">
    <property type="entry name" value="Leucine Aminopeptidase, subunit E, domain 1"/>
    <property type="match status" value="1"/>
</dbReference>
<dbReference type="Pfam" id="PF01661">
    <property type="entry name" value="Macro"/>
    <property type="match status" value="1"/>
</dbReference>
<dbReference type="PANTHER" id="PTHR12521">
    <property type="entry name" value="PROTEIN C6ORF130"/>
    <property type="match status" value="1"/>
</dbReference>
<dbReference type="RefSeq" id="WP_157338536.1">
    <property type="nucleotide sequence ID" value="NZ_RHLK01000018.1"/>
</dbReference>
<sequence length="167" mass="18767">MFRFIEDICEADSDVIVCAANGQGWMGGWLGKYIKMAGVAEALHYKTSGKIEKLSMQEAKRIQVIPGDVFITPCEEPLKAKYIFHAVTMKKPGQRSDLQYITECIKNIIRLAHKNELRSITIPLLGCGTGRLNEEDVLKIFQSCFLESGTLEFIIANPRLAKMNNNQ</sequence>
<dbReference type="Proteomes" id="UP000490800">
    <property type="component" value="Unassembled WGS sequence"/>
</dbReference>
<dbReference type="InterPro" id="IPR050892">
    <property type="entry name" value="ADP-ribose_metab_enzymes"/>
</dbReference>
<comment type="caution">
    <text evidence="3">The sequence shown here is derived from an EMBL/GenBank/DDBJ whole genome shotgun (WGS) entry which is preliminary data.</text>
</comment>
<keyword evidence="4" id="KW-1185">Reference proteome</keyword>
<gene>
    <name evidence="3" type="ORF">EDM21_21750</name>
</gene>
<dbReference type="EMBL" id="RHLK01000018">
    <property type="protein sequence ID" value="MVP02108.1"/>
    <property type="molecule type" value="Genomic_DNA"/>
</dbReference>
<dbReference type="OrthoDB" id="9780211at2"/>
<evidence type="ECO:0000256" key="1">
    <source>
        <dbReference type="ARBA" id="ARBA00035885"/>
    </source>
</evidence>
<protein>
    <submittedName>
        <fullName evidence="3">Phosphatase</fullName>
    </submittedName>
</protein>
<proteinExistence type="predicted"/>
<dbReference type="SMART" id="SM00506">
    <property type="entry name" value="A1pp"/>
    <property type="match status" value="1"/>
</dbReference>
<dbReference type="AlphaFoldDB" id="A0A7X3K1C8"/>
<feature type="domain" description="Macro" evidence="2">
    <location>
        <begin position="1"/>
        <end position="167"/>
    </location>
</feature>
<reference evidence="3 4" key="1">
    <citation type="journal article" date="2019" name="Microorganisms">
        <title>Paenibacillus lutrae sp. nov., A Chitinolytic Species Isolated from A River Otter in Castril Natural Park, Granada, Spain.</title>
        <authorList>
            <person name="Rodriguez M."/>
            <person name="Reina J.C."/>
            <person name="Bejar V."/>
            <person name="Llamas I."/>
        </authorList>
    </citation>
    <scope>NUCLEOTIDE SEQUENCE [LARGE SCALE GENOMIC DNA]</scope>
    <source>
        <strain evidence="3 4">N10</strain>
    </source>
</reference>
<evidence type="ECO:0000313" key="3">
    <source>
        <dbReference type="EMBL" id="MVP02108.1"/>
    </source>
</evidence>
<evidence type="ECO:0000313" key="4">
    <source>
        <dbReference type="Proteomes" id="UP000490800"/>
    </source>
</evidence>
<dbReference type="PANTHER" id="PTHR12521:SF0">
    <property type="entry name" value="ADP-RIBOSE GLYCOHYDROLASE OARD1"/>
    <property type="match status" value="1"/>
</dbReference>
<accession>A0A7X3K1C8</accession>
<name>A0A7X3K1C8_9BACL</name>
<comment type="catalytic activity">
    <reaction evidence="1">
        <text>an N-(ADP-alpha-D-ribosyl)-thymidine in DNA + H2O = a thymidine in DNA + ADP-D-ribose</text>
        <dbReference type="Rhea" id="RHEA:71655"/>
        <dbReference type="Rhea" id="RHEA-COMP:13556"/>
        <dbReference type="Rhea" id="RHEA-COMP:18051"/>
        <dbReference type="ChEBI" id="CHEBI:15377"/>
        <dbReference type="ChEBI" id="CHEBI:57967"/>
        <dbReference type="ChEBI" id="CHEBI:137386"/>
        <dbReference type="ChEBI" id="CHEBI:191199"/>
    </reaction>
    <physiologicalReaction direction="left-to-right" evidence="1">
        <dbReference type="Rhea" id="RHEA:71656"/>
    </physiologicalReaction>
</comment>
<organism evidence="3 4">
    <name type="scientific">Paenibacillus lutrae</name>
    <dbReference type="NCBI Taxonomy" id="2078573"/>
    <lineage>
        <taxon>Bacteria</taxon>
        <taxon>Bacillati</taxon>
        <taxon>Bacillota</taxon>
        <taxon>Bacilli</taxon>
        <taxon>Bacillales</taxon>
        <taxon>Paenibacillaceae</taxon>
        <taxon>Paenibacillus</taxon>
    </lineage>
</organism>